<dbReference type="GO" id="GO:0004620">
    <property type="term" value="F:phospholipase activity"/>
    <property type="evidence" value="ECO:0007669"/>
    <property type="project" value="InterPro"/>
</dbReference>
<protein>
    <submittedName>
        <fullName evidence="1">Uncharacterized protein</fullName>
    </submittedName>
</protein>
<dbReference type="OrthoDB" id="10265800at2759"/>
<dbReference type="Proteomes" id="UP000603453">
    <property type="component" value="Unassembled WGS sequence"/>
</dbReference>
<sequence>MDLVSAGYTEQLRLIHQKYKPLRTDTFGVMFSPANIDVSSFPVNGLSNIDCFHPSTLGHEYVAKSLWNTLFVPLESKPKEMRWVHDLEVYCPSEVDRFQLD</sequence>
<evidence type="ECO:0000313" key="2">
    <source>
        <dbReference type="Proteomes" id="UP000603453"/>
    </source>
</evidence>
<dbReference type="InterPro" id="IPR038885">
    <property type="entry name" value="PLB1"/>
</dbReference>
<accession>A0A8H7V9V1</accession>
<keyword evidence="2" id="KW-1185">Reference proteome</keyword>
<evidence type="ECO:0000313" key="1">
    <source>
        <dbReference type="EMBL" id="KAG2206529.1"/>
    </source>
</evidence>
<dbReference type="EMBL" id="JAEPRD010000030">
    <property type="protein sequence ID" value="KAG2206529.1"/>
    <property type="molecule type" value="Genomic_DNA"/>
</dbReference>
<name>A0A8H7V9V1_9FUNG</name>
<organism evidence="1 2">
    <name type="scientific">Mucor saturninus</name>
    <dbReference type="NCBI Taxonomy" id="64648"/>
    <lineage>
        <taxon>Eukaryota</taxon>
        <taxon>Fungi</taxon>
        <taxon>Fungi incertae sedis</taxon>
        <taxon>Mucoromycota</taxon>
        <taxon>Mucoromycotina</taxon>
        <taxon>Mucoromycetes</taxon>
        <taxon>Mucorales</taxon>
        <taxon>Mucorineae</taxon>
        <taxon>Mucoraceae</taxon>
        <taxon>Mucor</taxon>
    </lineage>
</organism>
<proteinExistence type="predicted"/>
<comment type="caution">
    <text evidence="1">The sequence shown here is derived from an EMBL/GenBank/DDBJ whole genome shotgun (WGS) entry which is preliminary data.</text>
</comment>
<dbReference type="PANTHER" id="PTHR21325">
    <property type="entry name" value="PHOSPHOLIPASE B, PLB1"/>
    <property type="match status" value="1"/>
</dbReference>
<dbReference type="AlphaFoldDB" id="A0A8H7V9V1"/>
<dbReference type="GO" id="GO:0006644">
    <property type="term" value="P:phospholipid metabolic process"/>
    <property type="evidence" value="ECO:0007669"/>
    <property type="project" value="TreeGrafter"/>
</dbReference>
<reference evidence="1" key="1">
    <citation type="submission" date="2020-12" db="EMBL/GenBank/DDBJ databases">
        <title>Metabolic potential, ecology and presence of endohyphal bacteria is reflected in genomic diversity of Mucoromycotina.</title>
        <authorList>
            <person name="Muszewska A."/>
            <person name="Okrasinska A."/>
            <person name="Steczkiewicz K."/>
            <person name="Drgas O."/>
            <person name="Orlowska M."/>
            <person name="Perlinska-Lenart U."/>
            <person name="Aleksandrzak-Piekarczyk T."/>
            <person name="Szatraj K."/>
            <person name="Zielenkiewicz U."/>
            <person name="Pilsyk S."/>
            <person name="Malc E."/>
            <person name="Mieczkowski P."/>
            <person name="Kruszewska J.S."/>
            <person name="Biernat P."/>
            <person name="Pawlowska J."/>
        </authorList>
    </citation>
    <scope>NUCLEOTIDE SEQUENCE</scope>
    <source>
        <strain evidence="1">WA0000017839</strain>
    </source>
</reference>
<dbReference type="PANTHER" id="PTHR21325:SF31">
    <property type="entry name" value="GH22081P-RELATED"/>
    <property type="match status" value="1"/>
</dbReference>
<gene>
    <name evidence="1" type="ORF">INT47_008546</name>
</gene>